<feature type="transmembrane region" description="Helical" evidence="2">
    <location>
        <begin position="596"/>
        <end position="617"/>
    </location>
</feature>
<dbReference type="Proteomes" id="UP001430356">
    <property type="component" value="Unassembled WGS sequence"/>
</dbReference>
<comment type="caution">
    <text evidence="3">The sequence shown here is derived from an EMBL/GenBank/DDBJ whole genome shotgun (WGS) entry which is preliminary data.</text>
</comment>
<keyword evidence="2" id="KW-1133">Transmembrane helix</keyword>
<evidence type="ECO:0000256" key="1">
    <source>
        <dbReference type="SAM" id="MobiDB-lite"/>
    </source>
</evidence>
<feature type="compositionally biased region" description="Low complexity" evidence="1">
    <location>
        <begin position="331"/>
        <end position="342"/>
    </location>
</feature>
<feature type="transmembrane region" description="Helical" evidence="2">
    <location>
        <begin position="433"/>
        <end position="453"/>
    </location>
</feature>
<dbReference type="Gene3D" id="1.20.1250.20">
    <property type="entry name" value="MFS general substrate transporter like domains"/>
    <property type="match status" value="2"/>
</dbReference>
<feature type="region of interest" description="Disordered" evidence="1">
    <location>
        <begin position="1"/>
        <end position="23"/>
    </location>
</feature>
<protein>
    <submittedName>
        <fullName evidence="3">Sugar transporter family/Major Facilitator Superfamily</fullName>
    </submittedName>
</protein>
<dbReference type="InterPro" id="IPR011701">
    <property type="entry name" value="MFS"/>
</dbReference>
<dbReference type="GO" id="GO:0022857">
    <property type="term" value="F:transmembrane transporter activity"/>
    <property type="evidence" value="ECO:0007669"/>
    <property type="project" value="InterPro"/>
</dbReference>
<keyword evidence="4" id="KW-1185">Reference proteome</keyword>
<feature type="transmembrane region" description="Helical" evidence="2">
    <location>
        <begin position="224"/>
        <end position="242"/>
    </location>
</feature>
<keyword evidence="2" id="KW-0472">Membrane</keyword>
<gene>
    <name evidence="3" type="ORF">NESM_000542800</name>
</gene>
<keyword evidence="3" id="KW-0762">Sugar transport</keyword>
<feature type="transmembrane region" description="Helical" evidence="2">
    <location>
        <begin position="528"/>
        <end position="548"/>
    </location>
</feature>
<evidence type="ECO:0000256" key="2">
    <source>
        <dbReference type="SAM" id="Phobius"/>
    </source>
</evidence>
<feature type="transmembrane region" description="Helical" evidence="2">
    <location>
        <begin position="191"/>
        <end position="212"/>
    </location>
</feature>
<name>A0AAW0ERT5_9TRYP</name>
<dbReference type="Pfam" id="PF07690">
    <property type="entry name" value="MFS_1"/>
    <property type="match status" value="1"/>
</dbReference>
<feature type="region of interest" description="Disordered" evidence="1">
    <location>
        <begin position="277"/>
        <end position="349"/>
    </location>
</feature>
<evidence type="ECO:0000313" key="4">
    <source>
        <dbReference type="Proteomes" id="UP001430356"/>
    </source>
</evidence>
<reference evidence="3 4" key="1">
    <citation type="journal article" date="2021" name="MBio">
        <title>A New Model Trypanosomatid, Novymonas esmeraldas: Genomic Perception of Its 'Candidatus Pandoraea novymonadis' Endosymbiont.</title>
        <authorList>
            <person name="Zakharova A."/>
            <person name="Saura A."/>
            <person name="Butenko A."/>
            <person name="Podesvova L."/>
            <person name="Warmusova S."/>
            <person name="Kostygov A.Y."/>
            <person name="Nenarokova A."/>
            <person name="Lukes J."/>
            <person name="Opperdoes F.R."/>
            <person name="Yurchenko V."/>
        </authorList>
    </citation>
    <scope>NUCLEOTIDE SEQUENCE [LARGE SCALE GENOMIC DNA]</scope>
    <source>
        <strain evidence="3 4">E262AT.01</strain>
    </source>
</reference>
<feature type="transmembrane region" description="Helical" evidence="2">
    <location>
        <begin position="473"/>
        <end position="497"/>
    </location>
</feature>
<sequence length="626" mass="66337">MSVSAALLSRKGDGEGAADDRAASPDSLDAALVDVANANDVDDVDAMEDSEWAALQNKNVVRVLGFCFVDGASHSIWCQEAFQVLVRKLGGDTAVGWMSAASGVTQMISALVAGYAGDRLQRQTVLRIGSIAGFLTIACTMLGATHRSLSVLYISQGIYGIYTGVTATVTEAIFADSVETGRRAFVYNLKWISQTLCTCVGLLTTVGVLVYLGNHWEESALVKTMLVGLCLHPVAMAALWSLRDKYTLVEEEEEEGVNGAAPTARIEVGDTAAAAAAAVQTSATAAEDPLSGTHREEHGGGSARAADDPLQPPPARALISSPVTASPRGEASSARSSMASARSRGDDGRRRVQRQLELAAEAAWLELHADVAAADSWCGAAVCAVRFGVRLPFTWEAVPYLVCLVDFLVAVGSGMTLRYISLFFIENKKATPVSLLTAALMISPLQATIAHVVQRCGDLYVGRLPSTLVARLIGTVLLLLMGTTDLPIDVLLPIYIIRNALMNCTRGVTRSVIMDCVKKESRAKWSAFESFSSFTWAGSAVIGGYIAAAHGYQATFTITSIFHFFSLAVLVPGAIGARPVEAELMRANRNRSRTSCARVTGVVSVALVLGSVAFVALRCAIARHGW</sequence>
<dbReference type="AlphaFoldDB" id="A0AAW0ERT5"/>
<feature type="transmembrane region" description="Helical" evidence="2">
    <location>
        <begin position="397"/>
        <end position="421"/>
    </location>
</feature>
<feature type="transmembrane region" description="Helical" evidence="2">
    <location>
        <begin position="554"/>
        <end position="575"/>
    </location>
</feature>
<dbReference type="InterPro" id="IPR036259">
    <property type="entry name" value="MFS_trans_sf"/>
</dbReference>
<feature type="compositionally biased region" description="Low complexity" evidence="1">
    <location>
        <begin position="277"/>
        <end position="286"/>
    </location>
</feature>
<accession>A0AAW0ERT5</accession>
<evidence type="ECO:0000313" key="3">
    <source>
        <dbReference type="EMBL" id="KAK7196084.1"/>
    </source>
</evidence>
<dbReference type="SUPFAM" id="SSF103473">
    <property type="entry name" value="MFS general substrate transporter"/>
    <property type="match status" value="1"/>
</dbReference>
<proteinExistence type="predicted"/>
<dbReference type="EMBL" id="JAECZO010000068">
    <property type="protein sequence ID" value="KAK7196084.1"/>
    <property type="molecule type" value="Genomic_DNA"/>
</dbReference>
<feature type="transmembrane region" description="Helical" evidence="2">
    <location>
        <begin position="125"/>
        <end position="144"/>
    </location>
</feature>
<keyword evidence="3" id="KW-0813">Transport</keyword>
<feature type="compositionally biased region" description="Basic and acidic residues" evidence="1">
    <location>
        <begin position="10"/>
        <end position="23"/>
    </location>
</feature>
<organism evidence="3 4">
    <name type="scientific">Novymonas esmeraldas</name>
    <dbReference type="NCBI Taxonomy" id="1808958"/>
    <lineage>
        <taxon>Eukaryota</taxon>
        <taxon>Discoba</taxon>
        <taxon>Euglenozoa</taxon>
        <taxon>Kinetoplastea</taxon>
        <taxon>Metakinetoplastina</taxon>
        <taxon>Trypanosomatida</taxon>
        <taxon>Trypanosomatidae</taxon>
        <taxon>Novymonas</taxon>
    </lineage>
</organism>
<dbReference type="PANTHER" id="PTHR23525:SF1">
    <property type="entry name" value="NODULIN-LIKE DOMAIN-CONTAINING PROTEIN"/>
    <property type="match status" value="1"/>
</dbReference>
<dbReference type="PANTHER" id="PTHR23525">
    <property type="entry name" value="TRANSPORTER, PUTATIVE-RELATED"/>
    <property type="match status" value="1"/>
</dbReference>
<feature type="transmembrane region" description="Helical" evidence="2">
    <location>
        <begin position="94"/>
        <end position="113"/>
    </location>
</feature>
<keyword evidence="2" id="KW-0812">Transmembrane</keyword>